<keyword evidence="1" id="KW-0238">DNA-binding</keyword>
<dbReference type="RefSeq" id="WP_149468516.1">
    <property type="nucleotide sequence ID" value="NZ_QOKW01000005.1"/>
</dbReference>
<gene>
    <name evidence="1" type="ORF">DS843_08770</name>
</gene>
<name>A0A9W7TYV3_9PROT</name>
<organism evidence="1 2">
    <name type="scientific">Roseomonas genomospecies 6</name>
    <dbReference type="NCBI Taxonomy" id="214106"/>
    <lineage>
        <taxon>Bacteria</taxon>
        <taxon>Pseudomonadati</taxon>
        <taxon>Pseudomonadota</taxon>
        <taxon>Alphaproteobacteria</taxon>
        <taxon>Acetobacterales</taxon>
        <taxon>Roseomonadaceae</taxon>
        <taxon>Roseomonas</taxon>
    </lineage>
</organism>
<proteinExistence type="predicted"/>
<dbReference type="OrthoDB" id="7874861at2"/>
<protein>
    <submittedName>
        <fullName evidence="1">DNA-binding protein</fullName>
    </submittedName>
</protein>
<dbReference type="GO" id="GO:0003677">
    <property type="term" value="F:DNA binding"/>
    <property type="evidence" value="ECO:0007669"/>
    <property type="project" value="UniProtKB-KW"/>
</dbReference>
<accession>A0A9W7TYV3</accession>
<dbReference type="EMBL" id="QOKW01000005">
    <property type="protein sequence ID" value="KAA0681857.1"/>
    <property type="molecule type" value="Genomic_DNA"/>
</dbReference>
<comment type="caution">
    <text evidence="1">The sequence shown here is derived from an EMBL/GenBank/DDBJ whole genome shotgun (WGS) entry which is preliminary data.</text>
</comment>
<dbReference type="Proteomes" id="UP000480854">
    <property type="component" value="Unassembled WGS sequence"/>
</dbReference>
<evidence type="ECO:0000313" key="2">
    <source>
        <dbReference type="Proteomes" id="UP000480854"/>
    </source>
</evidence>
<sequence length="61" mass="6658">MSIPEPAFVDRITARHMLGNIGNTTLHKLINEGKLKRVKLGAKTLIGVESIRTFAASLKAE</sequence>
<dbReference type="AlphaFoldDB" id="A0A9W7TYV3"/>
<keyword evidence="2" id="KW-1185">Reference proteome</keyword>
<reference evidence="1 2" key="1">
    <citation type="submission" date="2018-07" db="EMBL/GenBank/DDBJ databases">
        <title>Genome sequence of Azospirillum sp. ATCC 49961.</title>
        <authorList>
            <person name="Sant'Anna F.H."/>
            <person name="Baldani J.I."/>
            <person name="Zilli J.E."/>
            <person name="Reis V.M."/>
            <person name="Hartmann A."/>
            <person name="Cruz L."/>
            <person name="de Souza E.M."/>
            <person name="de Oliveira Pedrosa F."/>
            <person name="Passaglia L.M.P."/>
        </authorList>
    </citation>
    <scope>NUCLEOTIDE SEQUENCE [LARGE SCALE GENOMIC DNA]</scope>
    <source>
        <strain evidence="1 2">ATCC 49961</strain>
    </source>
</reference>
<evidence type="ECO:0000313" key="1">
    <source>
        <dbReference type="EMBL" id="KAA0681857.1"/>
    </source>
</evidence>